<evidence type="ECO:0000256" key="1">
    <source>
        <dbReference type="SAM" id="MobiDB-lite"/>
    </source>
</evidence>
<dbReference type="InterPro" id="IPR050490">
    <property type="entry name" value="Bact_solute-bd_prot1"/>
</dbReference>
<feature type="region of interest" description="Disordered" evidence="1">
    <location>
        <begin position="826"/>
        <end position="861"/>
    </location>
</feature>
<organism evidence="2 3">
    <name type="scientific">Haematococcus lacustris</name>
    <name type="common">Green alga</name>
    <name type="synonym">Haematococcus pluvialis</name>
    <dbReference type="NCBI Taxonomy" id="44745"/>
    <lineage>
        <taxon>Eukaryota</taxon>
        <taxon>Viridiplantae</taxon>
        <taxon>Chlorophyta</taxon>
        <taxon>core chlorophytes</taxon>
        <taxon>Chlorophyceae</taxon>
        <taxon>CS clade</taxon>
        <taxon>Chlamydomonadales</taxon>
        <taxon>Haematococcaceae</taxon>
        <taxon>Haematococcus</taxon>
    </lineage>
</organism>
<dbReference type="Gene3D" id="3.30.70.1230">
    <property type="entry name" value="Nucleotide cyclase"/>
    <property type="match status" value="1"/>
</dbReference>
<comment type="caution">
    <text evidence="2">The sequence shown here is derived from an EMBL/GenBank/DDBJ whole genome shotgun (WGS) entry which is preliminary data.</text>
</comment>
<proteinExistence type="predicted"/>
<name>A0A699YYW7_HAELA</name>
<dbReference type="AlphaFoldDB" id="A0A699YYW7"/>
<accession>A0A699YYW7</accession>
<feature type="compositionally biased region" description="Polar residues" evidence="1">
    <location>
        <begin position="762"/>
        <end position="783"/>
    </location>
</feature>
<dbReference type="SUPFAM" id="SSF53850">
    <property type="entry name" value="Periplasmic binding protein-like II"/>
    <property type="match status" value="1"/>
</dbReference>
<evidence type="ECO:0000313" key="2">
    <source>
        <dbReference type="EMBL" id="GFH14861.1"/>
    </source>
</evidence>
<feature type="region of interest" description="Disordered" evidence="1">
    <location>
        <begin position="527"/>
        <end position="550"/>
    </location>
</feature>
<sequence>MAAFTRSQNEAGNNTRSDFDVLMFTSEMMGELGSTGALMDLQPFIKDDAKQVVNWNDLQPYQSSVSSMYKQQVLGIPVVENPFIMYVNWPLLTSAYNISGPTLTQPGRLSFYPDTWQELISVMQRVNATASDPATGLPRHALCLPLQISITYLLQAVMASIMQTQGYTQGFLYDPLTLEPLTNNTAMQQALRITRELYPFIRTFDLADVVDMSQCAIALAGTDVFKSLSQSRSNRLFIGQLSMSPLPASTEVLDRSTMQLVPCTQELCNSQRATQLGGQLANLSPSRFKEAFFLGMSSQVPEQLRSATYNLIAFIGSPGVMKQVLQLPIVPAAPFRTSGLLAFQAGEDALQSGGISASTTQDPMQQPGLNAWRSQGYNYSDVLAYNGALLRSLYVPSTAMDIRVAWQQDPQSIIRTALTGLLVRPNNQVRRCCHVRLLCNQLLPLLQNSRNMSGKWVSKKASPPGSNPAAAHPGMQVSGGAGSPSNDTTAAIAAVMDAMTIGLRLVRDSVAGGADAFREQLWGTTGFVPPALPPPPSPPSPPVLPGAPGLSKRDTSIEVLPAAVVEASMKLHDNLIRRLAQDHAGYEFGTEGDSFLLCFHTPAAAVRFATQLQEALLLCTTWPAELQVAGSPGQPLHLASVHTGTSQSSSGTGPQHSRISLASAATTWNGHDRASPSSYRASALLSRTAKSLKVLRLGQHAEGRSRVSSQSRVDLAQQYSGYSGEGSAFQPASRSGNGAAAVVPEQPLQQRLNPVFSAGLNHHSTSSATSARQVQPTASHPSAQSINIELVQPQQQHPSLGRSIAFHAVEGLLGLFALQLTAQPAGPPDGKLSTVVSSNRSIPPNQDQVGSSSGAATTSQLDLSTASHSALDQGRVGWQRLCALYRE</sequence>
<feature type="compositionally biased region" description="Polar residues" evidence="1">
    <location>
        <begin position="834"/>
        <end position="861"/>
    </location>
</feature>
<feature type="compositionally biased region" description="Low complexity" evidence="1">
    <location>
        <begin position="640"/>
        <end position="657"/>
    </location>
</feature>
<dbReference type="Proteomes" id="UP000485058">
    <property type="component" value="Unassembled WGS sequence"/>
</dbReference>
<feature type="compositionally biased region" description="Pro residues" evidence="1">
    <location>
        <begin position="530"/>
        <end position="545"/>
    </location>
</feature>
<dbReference type="InterPro" id="IPR029787">
    <property type="entry name" value="Nucleotide_cyclase"/>
</dbReference>
<gene>
    <name evidence="2" type="ORF">HaLaN_10988</name>
</gene>
<dbReference type="Gene3D" id="3.40.190.10">
    <property type="entry name" value="Periplasmic binding protein-like II"/>
    <property type="match status" value="1"/>
</dbReference>
<protein>
    <recommendedName>
        <fullName evidence="4">Guanylate cyclase domain-containing protein</fullName>
    </recommendedName>
</protein>
<dbReference type="EMBL" id="BLLF01000775">
    <property type="protein sequence ID" value="GFH14861.1"/>
    <property type="molecule type" value="Genomic_DNA"/>
</dbReference>
<dbReference type="SUPFAM" id="SSF55073">
    <property type="entry name" value="Nucleotide cyclase"/>
    <property type="match status" value="1"/>
</dbReference>
<evidence type="ECO:0008006" key="4">
    <source>
        <dbReference type="Google" id="ProtNLM"/>
    </source>
</evidence>
<feature type="region of interest" description="Disordered" evidence="1">
    <location>
        <begin position="454"/>
        <end position="485"/>
    </location>
</feature>
<reference evidence="2 3" key="1">
    <citation type="submission" date="2020-02" db="EMBL/GenBank/DDBJ databases">
        <title>Draft genome sequence of Haematococcus lacustris strain NIES-144.</title>
        <authorList>
            <person name="Morimoto D."/>
            <person name="Nakagawa S."/>
            <person name="Yoshida T."/>
            <person name="Sawayama S."/>
        </authorList>
    </citation>
    <scope>NUCLEOTIDE SEQUENCE [LARGE SCALE GENOMIC DNA]</scope>
    <source>
        <strain evidence="2 3">NIES-144</strain>
    </source>
</reference>
<feature type="region of interest" description="Disordered" evidence="1">
    <location>
        <begin position="637"/>
        <end position="658"/>
    </location>
</feature>
<evidence type="ECO:0000313" key="3">
    <source>
        <dbReference type="Proteomes" id="UP000485058"/>
    </source>
</evidence>
<dbReference type="PANTHER" id="PTHR43649">
    <property type="entry name" value="ARABINOSE-BINDING PROTEIN-RELATED"/>
    <property type="match status" value="1"/>
</dbReference>
<keyword evidence="3" id="KW-1185">Reference proteome</keyword>
<dbReference type="PANTHER" id="PTHR43649:SF12">
    <property type="entry name" value="DIACETYLCHITOBIOSE BINDING PROTEIN DASA"/>
    <property type="match status" value="1"/>
</dbReference>
<feature type="non-terminal residue" evidence="2">
    <location>
        <position position="1"/>
    </location>
</feature>
<feature type="region of interest" description="Disordered" evidence="1">
    <location>
        <begin position="760"/>
        <end position="783"/>
    </location>
</feature>
<feature type="non-terminal residue" evidence="2">
    <location>
        <position position="887"/>
    </location>
</feature>